<evidence type="ECO:0000256" key="1">
    <source>
        <dbReference type="ARBA" id="ARBA00022679"/>
    </source>
</evidence>
<protein>
    <submittedName>
        <fullName evidence="6">ATPase</fullName>
    </submittedName>
</protein>
<dbReference type="Proteomes" id="UP000315369">
    <property type="component" value="Unassembled WGS sequence"/>
</dbReference>
<dbReference type="GO" id="GO:0016020">
    <property type="term" value="C:membrane"/>
    <property type="evidence" value="ECO:0007669"/>
    <property type="project" value="InterPro"/>
</dbReference>
<dbReference type="InterPro" id="IPR011110">
    <property type="entry name" value="Reg_prop"/>
</dbReference>
<evidence type="ECO:0000256" key="2">
    <source>
        <dbReference type="ARBA" id="ARBA00022777"/>
    </source>
</evidence>
<proteinExistence type="predicted"/>
<reference evidence="6 7" key="1">
    <citation type="submission" date="2019-06" db="EMBL/GenBank/DDBJ databases">
        <authorList>
            <person name="Livingstone P."/>
            <person name="Whitworth D."/>
        </authorList>
    </citation>
    <scope>NUCLEOTIDE SEQUENCE [LARGE SCALE GENOMIC DNA]</scope>
    <source>
        <strain evidence="6 7">AM401</strain>
    </source>
</reference>
<keyword evidence="3" id="KW-0902">Two-component regulatory system</keyword>
<dbReference type="EMBL" id="VIFM01000037">
    <property type="protein sequence ID" value="TQF15711.1"/>
    <property type="molecule type" value="Genomic_DNA"/>
</dbReference>
<keyword evidence="4" id="KW-1133">Transmembrane helix</keyword>
<dbReference type="Gene3D" id="1.20.5.1930">
    <property type="match status" value="1"/>
</dbReference>
<keyword evidence="1" id="KW-0808">Transferase</keyword>
<evidence type="ECO:0000256" key="4">
    <source>
        <dbReference type="SAM" id="Phobius"/>
    </source>
</evidence>
<dbReference type="AlphaFoldDB" id="A0A540X380"/>
<organism evidence="6 7">
    <name type="scientific">Myxococcus llanfairpwllgwyngyllgogerychwyrndrobwllllantysiliogogogochensis</name>
    <dbReference type="NCBI Taxonomy" id="2590453"/>
    <lineage>
        <taxon>Bacteria</taxon>
        <taxon>Pseudomonadati</taxon>
        <taxon>Myxococcota</taxon>
        <taxon>Myxococcia</taxon>
        <taxon>Myxococcales</taxon>
        <taxon>Cystobacterineae</taxon>
        <taxon>Myxococcaceae</taxon>
        <taxon>Myxococcus</taxon>
    </lineage>
</organism>
<dbReference type="InterPro" id="IPR036890">
    <property type="entry name" value="HATPase_C_sf"/>
</dbReference>
<keyword evidence="7" id="KW-1185">Reference proteome</keyword>
<feature type="domain" description="Histidine kinase/HSP90-like ATPase" evidence="5">
    <location>
        <begin position="894"/>
        <end position="991"/>
    </location>
</feature>
<dbReference type="SUPFAM" id="SSF63829">
    <property type="entry name" value="Calcium-dependent phosphotriesterase"/>
    <property type="match status" value="2"/>
</dbReference>
<accession>A0A540X380</accession>
<dbReference type="Gene3D" id="2.60.40.10">
    <property type="entry name" value="Immunoglobulins"/>
    <property type="match status" value="1"/>
</dbReference>
<dbReference type="Pfam" id="PF07495">
    <property type="entry name" value="Y_Y_Y"/>
    <property type="match status" value="1"/>
</dbReference>
<dbReference type="GO" id="GO:0046983">
    <property type="term" value="F:protein dimerization activity"/>
    <property type="evidence" value="ECO:0007669"/>
    <property type="project" value="InterPro"/>
</dbReference>
<gene>
    <name evidence="6" type="ORF">FJV41_12005</name>
</gene>
<dbReference type="Pfam" id="PF07730">
    <property type="entry name" value="HisKA_3"/>
    <property type="match status" value="1"/>
</dbReference>
<dbReference type="Pfam" id="PF07494">
    <property type="entry name" value="Reg_prop"/>
    <property type="match status" value="1"/>
</dbReference>
<dbReference type="Gene3D" id="2.130.10.10">
    <property type="entry name" value="YVTN repeat-like/Quinoprotein amine dehydrogenase"/>
    <property type="match status" value="3"/>
</dbReference>
<dbReference type="InterPro" id="IPR050482">
    <property type="entry name" value="Sensor_HK_TwoCompSys"/>
</dbReference>
<evidence type="ECO:0000259" key="5">
    <source>
        <dbReference type="SMART" id="SM00387"/>
    </source>
</evidence>
<dbReference type="InterPro" id="IPR011123">
    <property type="entry name" value="Y_Y_Y"/>
</dbReference>
<comment type="caution">
    <text evidence="6">The sequence shown here is derived from an EMBL/GenBank/DDBJ whole genome shotgun (WGS) entry which is preliminary data.</text>
</comment>
<dbReference type="CDD" id="cd16917">
    <property type="entry name" value="HATPase_UhpB-NarQ-NarX-like"/>
    <property type="match status" value="1"/>
</dbReference>
<name>A0A540X380_9BACT</name>
<dbReference type="PANTHER" id="PTHR24421">
    <property type="entry name" value="NITRATE/NITRITE SENSOR PROTEIN NARX-RELATED"/>
    <property type="match status" value="1"/>
</dbReference>
<dbReference type="GO" id="GO:0000155">
    <property type="term" value="F:phosphorelay sensor kinase activity"/>
    <property type="evidence" value="ECO:0007669"/>
    <property type="project" value="InterPro"/>
</dbReference>
<sequence length="1012" mass="112134">MRAAGGMLALLVLLLGTVAVAQVNGRERRIGQFYHSRWTVKDGAPGQVSALAQTPDGFLWMASAAALYSFDGVHFRRFEPPDGQPFSSIQTLYVAPDGALWIGFIHGTVARLREGQVTRHGEAQGLPLSQVISFATDAQGALWASTSLRGVYRLNGSQWERIAEPWGLPAAEHLGRAMFVDRDGALWLALADKVYHLEKHGRAFRDTGITVKWVSLMSQAPDGTLWVAEPTGAVRPVGLPGGKPYPGAGRLEVQSAGVLFDREGSLWATSLGDGVRRIAHPEQWGERRITRLDEAGEPFTERDGLSSDYTWPIIEDREGNLWVGTSGGLDRFRHSTLVLAEFPRGSHDFAIAAGNDGALWAGTTNRPLMRLRDRTVDTFDIGAPILATHRDRDGQVWLAAENGLWRIQDDKPLRVADLPAPPPAYIHAMTKDAQGTLWAALVGGGLYQLRDGTWTSLEARTELRARERIMAAATDPQGRVWLGQTQELLRVEGTDVRRFGRADGLELGIVTSLSAGQRLWVGGQFGLAHFDGQRFHTLDVEDEEPLRGVSAIVELPDGGLWVHAIPGILHLRADELARVVAEPGRAARCERFDFLDGLPARPTLLRPLPTAVRGTDGRLWFATSNGVVWIDPTRIFRNPLPPPVAIHAVRVDGQWLTPGPGALSLHEQATNIEIDYTALSLSIPERVRFRYRLEGVDTAWQDVGGRREAYYSHLPPGRYRFQVLATNNDGVWNETGATLEFVLPPAFFQTWWFRAVCGAAVAVGLWLLYLLRLRQVRARLRRLLEERHLERERIARELHDTLLQGIHGLVLRFQAAAEMVPMGHPARVAMEKSLERADQVLVEGRDRVMDLRATTVDAGELSTAFTQLGEEWGHERRSALHVVVEGTPVALDPVVRDEVFRIGREALANAFQHAGARRIEVVLTYDFAQLRLRVRDDGRGVEEAFLQAGGKPGHWGLSGMRERAVKLGARLDIRGRENAGTEVELRVPAATAYQDFPKGTWQRLRRLVGGLR</sequence>
<dbReference type="Gene3D" id="3.30.565.10">
    <property type="entry name" value="Histidine kinase-like ATPase, C-terminal domain"/>
    <property type="match status" value="1"/>
</dbReference>
<dbReference type="RefSeq" id="WP_141642594.1">
    <property type="nucleotide sequence ID" value="NZ_VIFM01000037.1"/>
</dbReference>
<dbReference type="InterPro" id="IPR013783">
    <property type="entry name" value="Ig-like_fold"/>
</dbReference>
<dbReference type="SMART" id="SM00387">
    <property type="entry name" value="HATPase_c"/>
    <property type="match status" value="1"/>
</dbReference>
<feature type="transmembrane region" description="Helical" evidence="4">
    <location>
        <begin position="751"/>
        <end position="771"/>
    </location>
</feature>
<dbReference type="Pfam" id="PF02518">
    <property type="entry name" value="HATPase_c"/>
    <property type="match status" value="1"/>
</dbReference>
<dbReference type="SUPFAM" id="SSF55874">
    <property type="entry name" value="ATPase domain of HSP90 chaperone/DNA topoisomerase II/histidine kinase"/>
    <property type="match status" value="1"/>
</dbReference>
<dbReference type="InterPro" id="IPR011712">
    <property type="entry name" value="Sig_transdc_His_kin_sub3_dim/P"/>
</dbReference>
<keyword evidence="2" id="KW-0418">Kinase</keyword>
<dbReference type="OrthoDB" id="5384984at2"/>
<evidence type="ECO:0000256" key="3">
    <source>
        <dbReference type="ARBA" id="ARBA00023012"/>
    </source>
</evidence>
<keyword evidence="4" id="KW-0812">Transmembrane</keyword>
<evidence type="ECO:0000313" key="7">
    <source>
        <dbReference type="Proteomes" id="UP000315369"/>
    </source>
</evidence>
<keyword evidence="4" id="KW-0472">Membrane</keyword>
<evidence type="ECO:0000313" key="6">
    <source>
        <dbReference type="EMBL" id="TQF15711.1"/>
    </source>
</evidence>
<dbReference type="InterPro" id="IPR015943">
    <property type="entry name" value="WD40/YVTN_repeat-like_dom_sf"/>
</dbReference>
<dbReference type="InterPro" id="IPR003594">
    <property type="entry name" value="HATPase_dom"/>
</dbReference>
<dbReference type="PANTHER" id="PTHR24421:SF62">
    <property type="entry name" value="SENSORY TRANSDUCTION HISTIDINE KINASE"/>
    <property type="match status" value="1"/>
</dbReference>